<keyword evidence="3" id="KW-1185">Reference proteome</keyword>
<name>A0A2J6SVU8_9HELO</name>
<dbReference type="OrthoDB" id="6513042at2759"/>
<dbReference type="STRING" id="1095630.A0A2J6SVU8"/>
<feature type="non-terminal residue" evidence="2">
    <location>
        <position position="1"/>
    </location>
</feature>
<accession>A0A2J6SVU8</accession>
<dbReference type="GeneID" id="36581415"/>
<reference evidence="2 3" key="1">
    <citation type="submission" date="2016-04" db="EMBL/GenBank/DDBJ databases">
        <title>A degradative enzymes factory behind the ericoid mycorrhizal symbiosis.</title>
        <authorList>
            <consortium name="DOE Joint Genome Institute"/>
            <person name="Martino E."/>
            <person name="Morin E."/>
            <person name="Grelet G."/>
            <person name="Kuo A."/>
            <person name="Kohler A."/>
            <person name="Daghino S."/>
            <person name="Barry K."/>
            <person name="Choi C."/>
            <person name="Cichocki N."/>
            <person name="Clum A."/>
            <person name="Copeland A."/>
            <person name="Hainaut M."/>
            <person name="Haridas S."/>
            <person name="Labutti K."/>
            <person name="Lindquist E."/>
            <person name="Lipzen A."/>
            <person name="Khouja H.-R."/>
            <person name="Murat C."/>
            <person name="Ohm R."/>
            <person name="Olson A."/>
            <person name="Spatafora J."/>
            <person name="Veneault-Fourrey C."/>
            <person name="Henrissat B."/>
            <person name="Grigoriev I."/>
            <person name="Martin F."/>
            <person name="Perotto S."/>
        </authorList>
    </citation>
    <scope>NUCLEOTIDE SEQUENCE [LARGE SCALE GENOMIC DNA]</scope>
    <source>
        <strain evidence="2 3">E</strain>
    </source>
</reference>
<feature type="non-terminal residue" evidence="2">
    <location>
        <position position="404"/>
    </location>
</feature>
<sequence length="404" mass="42459">LVSGQDQNVQFNQVANLNGNMQLNRLIFPDNSKIETFSQSQRQVLVNQNPAPLTANHVVGSTGQPFVQLSPNSMTISTNGATDLVAAQIELPINQATLDQNGITADNTFVAKLSSDGQAWIVMEGIKSVNTTDSTVRLVKMNSIDGEYMAIGRKSVETGNVLTPFGTQQSVNITGSGIQEVEFADGFRMSIKANMPMSINTDVVNGVSTSMLTQNVMPVNNYRYLVTTNLAGVIPNLNRMMTVVELPLNANKVMQTALSMGVGMNSSVSLGIAQRGVLQNPGGATQGGLSPQPQKRQKRATVSSKSTRAAASTKISTSTAIAASVTEAAANATGAEATANTPPQNPAATQLLLSPTFAPITATTVLDTTNNRVAVPVSQLDGEYILTIGKSTAGITQSESSQNQ</sequence>
<evidence type="ECO:0000256" key="1">
    <source>
        <dbReference type="SAM" id="MobiDB-lite"/>
    </source>
</evidence>
<dbReference type="EMBL" id="KZ613856">
    <property type="protein sequence ID" value="PMD54908.1"/>
    <property type="molecule type" value="Genomic_DNA"/>
</dbReference>
<dbReference type="RefSeq" id="XP_024731812.1">
    <property type="nucleotide sequence ID" value="XM_024873335.1"/>
</dbReference>
<dbReference type="InParanoid" id="A0A2J6SVU8"/>
<dbReference type="AlphaFoldDB" id="A0A2J6SVU8"/>
<gene>
    <name evidence="2" type="ORF">K444DRAFT_500152</name>
</gene>
<proteinExistence type="predicted"/>
<feature type="compositionally biased region" description="Low complexity" evidence="1">
    <location>
        <begin position="300"/>
        <end position="309"/>
    </location>
</feature>
<dbReference type="Proteomes" id="UP000235371">
    <property type="component" value="Unassembled WGS sequence"/>
</dbReference>
<organism evidence="2 3">
    <name type="scientific">Hyaloscypha bicolor E</name>
    <dbReference type="NCBI Taxonomy" id="1095630"/>
    <lineage>
        <taxon>Eukaryota</taxon>
        <taxon>Fungi</taxon>
        <taxon>Dikarya</taxon>
        <taxon>Ascomycota</taxon>
        <taxon>Pezizomycotina</taxon>
        <taxon>Leotiomycetes</taxon>
        <taxon>Helotiales</taxon>
        <taxon>Hyaloscyphaceae</taxon>
        <taxon>Hyaloscypha</taxon>
        <taxon>Hyaloscypha bicolor</taxon>
    </lineage>
</organism>
<evidence type="ECO:0000313" key="3">
    <source>
        <dbReference type="Proteomes" id="UP000235371"/>
    </source>
</evidence>
<feature type="region of interest" description="Disordered" evidence="1">
    <location>
        <begin position="281"/>
        <end position="309"/>
    </location>
</feature>
<protein>
    <submittedName>
        <fullName evidence="2">Uncharacterized protein</fullName>
    </submittedName>
</protein>
<evidence type="ECO:0000313" key="2">
    <source>
        <dbReference type="EMBL" id="PMD54908.1"/>
    </source>
</evidence>